<comment type="caution">
    <text evidence="2">The sequence shown here is derived from an EMBL/GenBank/DDBJ whole genome shotgun (WGS) entry which is preliminary data.</text>
</comment>
<evidence type="ECO:0000313" key="2">
    <source>
        <dbReference type="EMBL" id="KPC66404.1"/>
    </source>
</evidence>
<gene>
    <name evidence="2" type="ORF">ADL29_04450</name>
</gene>
<protein>
    <submittedName>
        <fullName evidence="2">Uncharacterized protein</fullName>
    </submittedName>
</protein>
<keyword evidence="1" id="KW-1133">Transmembrane helix</keyword>
<evidence type="ECO:0000313" key="3">
    <source>
        <dbReference type="Proteomes" id="UP000037982"/>
    </source>
</evidence>
<keyword evidence="1" id="KW-0812">Transmembrane</keyword>
<dbReference type="Proteomes" id="UP000037982">
    <property type="component" value="Unassembled WGS sequence"/>
</dbReference>
<name>A0A0N0XZ97_9ACTN</name>
<dbReference type="PATRIC" id="fig|66876.3.peg.983"/>
<keyword evidence="1" id="KW-0472">Membrane</keyword>
<sequence length="161" mass="17359">MFAIMNDRTAAPLYATAARRRAAVAAHVALTAATVAAGAGMYVTDTPWLAYVMLALVAPWCLATGVINGATRGLLELRTHALDERQLAERDRVRAQAHRLTTYLLAAAVVCIAAGKWFGHVQAGTLLVPVLVAVFVAHWLMPMWVAGLAVRDEPTEEQEEL</sequence>
<evidence type="ECO:0000256" key="1">
    <source>
        <dbReference type="SAM" id="Phobius"/>
    </source>
</evidence>
<feature type="transmembrane region" description="Helical" evidence="1">
    <location>
        <begin position="48"/>
        <end position="70"/>
    </location>
</feature>
<feature type="transmembrane region" description="Helical" evidence="1">
    <location>
        <begin position="100"/>
        <end position="118"/>
    </location>
</feature>
<keyword evidence="3" id="KW-1185">Reference proteome</keyword>
<feature type="transmembrane region" description="Helical" evidence="1">
    <location>
        <begin position="124"/>
        <end position="141"/>
    </location>
</feature>
<organism evidence="2 3">
    <name type="scientific">Streptomyces chattanoogensis</name>
    <dbReference type="NCBI Taxonomy" id="66876"/>
    <lineage>
        <taxon>Bacteria</taxon>
        <taxon>Bacillati</taxon>
        <taxon>Actinomycetota</taxon>
        <taxon>Actinomycetes</taxon>
        <taxon>Kitasatosporales</taxon>
        <taxon>Streptomycetaceae</taxon>
        <taxon>Streptomyces</taxon>
    </lineage>
</organism>
<proteinExistence type="predicted"/>
<dbReference type="AlphaFoldDB" id="A0A0N0XZ97"/>
<accession>A0A0N0XZ97</accession>
<reference evidence="3" key="1">
    <citation type="submission" date="2015-07" db="EMBL/GenBank/DDBJ databases">
        <authorList>
            <person name="Ju K.-S."/>
            <person name="Doroghazi J.R."/>
            <person name="Metcalf W.W."/>
        </authorList>
    </citation>
    <scope>NUCLEOTIDE SEQUENCE [LARGE SCALE GENOMIC DNA]</scope>
    <source>
        <strain evidence="3">NRRL ISP-5002</strain>
    </source>
</reference>
<dbReference type="EMBL" id="LGKG01000013">
    <property type="protein sequence ID" value="KPC66404.1"/>
    <property type="molecule type" value="Genomic_DNA"/>
</dbReference>